<dbReference type="RefSeq" id="XP_048319967.1">
    <property type="nucleotide sequence ID" value="XM_048464010.2"/>
</dbReference>
<sequence length="300" mass="34098">MVMEKIYEMVKMSLSFTFLIFFTFLLFPYVDSMNTNSSDPLDGLVQDFASEMLYEHRFHSGSVYRAPSPANLSGVEVSIVRLRSRRLWNKGANFSYFRIPSRTTSVPHVKRLVLVYQNLRNWSSYYYQVPDYSFVTSVVGFKAFDASNVSAKSTTKISLNTMGKPILIHFPNLRLTRDMISRTRCVAFAANGTAYLSKMSFPGVCFSREDGHFSVVVPSRRKQRVWFWWSIGFVFGIVGLVLVGYVGMVSLRLLKTKKIQIMERQADEDLVLASRWVGGSKMPSATVTRTAPVLENGGFL</sequence>
<keyword evidence="1" id="KW-0812">Transmembrane</keyword>
<keyword evidence="1" id="KW-1133">Transmembrane helix</keyword>
<dbReference type="PANTHER" id="PTHR33512">
    <property type="entry name" value="PROTEIN, PUTATIVE (DUF1191)-RELATED"/>
    <property type="match status" value="1"/>
</dbReference>
<organism evidence="2 3">
    <name type="scientific">Ziziphus jujuba</name>
    <name type="common">Chinese jujube</name>
    <name type="synonym">Ziziphus sativa</name>
    <dbReference type="NCBI Taxonomy" id="326968"/>
    <lineage>
        <taxon>Eukaryota</taxon>
        <taxon>Viridiplantae</taxon>
        <taxon>Streptophyta</taxon>
        <taxon>Embryophyta</taxon>
        <taxon>Tracheophyta</taxon>
        <taxon>Spermatophyta</taxon>
        <taxon>Magnoliopsida</taxon>
        <taxon>eudicotyledons</taxon>
        <taxon>Gunneridae</taxon>
        <taxon>Pentapetalae</taxon>
        <taxon>rosids</taxon>
        <taxon>fabids</taxon>
        <taxon>Rosales</taxon>
        <taxon>Rhamnaceae</taxon>
        <taxon>Paliureae</taxon>
        <taxon>Ziziphus</taxon>
    </lineage>
</organism>
<dbReference type="Proteomes" id="UP001652623">
    <property type="component" value="Chromosome 6"/>
</dbReference>
<protein>
    <submittedName>
        <fullName evidence="3">Uncharacterized protein LOC107406733</fullName>
    </submittedName>
</protein>
<reference evidence="3" key="1">
    <citation type="submission" date="2025-08" db="UniProtKB">
        <authorList>
            <consortium name="RefSeq"/>
        </authorList>
    </citation>
    <scope>IDENTIFICATION</scope>
    <source>
        <tissue evidence="3">Seedling</tissue>
    </source>
</reference>
<dbReference type="GeneID" id="107406733"/>
<dbReference type="InterPro" id="IPR010605">
    <property type="entry name" value="DUF1191"/>
</dbReference>
<dbReference type="PANTHER" id="PTHR33512:SF4">
    <property type="entry name" value="PROTEIN, PUTATIVE (DUF1191)-RELATED"/>
    <property type="match status" value="1"/>
</dbReference>
<name>A0ABM3I3M6_ZIZJJ</name>
<evidence type="ECO:0000313" key="2">
    <source>
        <dbReference type="Proteomes" id="UP001652623"/>
    </source>
</evidence>
<feature type="transmembrane region" description="Helical" evidence="1">
    <location>
        <begin position="226"/>
        <end position="254"/>
    </location>
</feature>
<gene>
    <name evidence="3" type="primary">LOC107406733</name>
</gene>
<evidence type="ECO:0000313" key="3">
    <source>
        <dbReference type="RefSeq" id="XP_048319967.1"/>
    </source>
</evidence>
<keyword evidence="1" id="KW-0472">Membrane</keyword>
<evidence type="ECO:0000256" key="1">
    <source>
        <dbReference type="SAM" id="Phobius"/>
    </source>
</evidence>
<dbReference type="Pfam" id="PF06697">
    <property type="entry name" value="DUF1191"/>
    <property type="match status" value="1"/>
</dbReference>
<proteinExistence type="predicted"/>
<keyword evidence="2" id="KW-1185">Reference proteome</keyword>
<accession>A0ABM3I3M6</accession>